<reference evidence="2 3" key="1">
    <citation type="journal article" date="2016" name="Mol. Biol. Evol.">
        <title>Comparative Genomics of Early-Diverging Mushroom-Forming Fungi Provides Insights into the Origins of Lignocellulose Decay Capabilities.</title>
        <authorList>
            <person name="Nagy L.G."/>
            <person name="Riley R."/>
            <person name="Tritt A."/>
            <person name="Adam C."/>
            <person name="Daum C."/>
            <person name="Floudas D."/>
            <person name="Sun H."/>
            <person name="Yadav J.S."/>
            <person name="Pangilinan J."/>
            <person name="Larsson K.H."/>
            <person name="Matsuura K."/>
            <person name="Barry K."/>
            <person name="Labutti K."/>
            <person name="Kuo R."/>
            <person name="Ohm R.A."/>
            <person name="Bhattacharya S.S."/>
            <person name="Shirouzu T."/>
            <person name="Yoshinaga Y."/>
            <person name="Martin F.M."/>
            <person name="Grigoriev I.V."/>
            <person name="Hibbett D.S."/>
        </authorList>
    </citation>
    <scope>NUCLEOTIDE SEQUENCE [LARGE SCALE GENOMIC DNA]</scope>
    <source>
        <strain evidence="2 3">HHB12029</strain>
    </source>
</reference>
<evidence type="ECO:0008006" key="4">
    <source>
        <dbReference type="Google" id="ProtNLM"/>
    </source>
</evidence>
<evidence type="ECO:0000313" key="2">
    <source>
        <dbReference type="EMBL" id="KZV87097.1"/>
    </source>
</evidence>
<sequence>MHTCLAPSCFLSCSLCSLLLPPDPVYIQSRSSLVAPSASHSVACNSVSFTVSVQLPCLVPRSALHVLTSHSLYSLISLSLSLSPSLRHSHNNLSISSLACFRSRTLYPLSQRLSRRSRTTFIVYVLRSFAN</sequence>
<gene>
    <name evidence="2" type="ORF">EXIGLDRAFT_211060</name>
</gene>
<evidence type="ECO:0000313" key="3">
    <source>
        <dbReference type="Proteomes" id="UP000077266"/>
    </source>
</evidence>
<proteinExistence type="predicted"/>
<dbReference type="InParanoid" id="A0A165EJR3"/>
<feature type="signal peptide" evidence="1">
    <location>
        <begin position="1"/>
        <end position="16"/>
    </location>
</feature>
<dbReference type="AlphaFoldDB" id="A0A165EJR3"/>
<dbReference type="Proteomes" id="UP000077266">
    <property type="component" value="Unassembled WGS sequence"/>
</dbReference>
<feature type="chain" id="PRO_5007857221" description="REJ domain-containing protein" evidence="1">
    <location>
        <begin position="17"/>
        <end position="131"/>
    </location>
</feature>
<accession>A0A165EJR3</accession>
<name>A0A165EJR3_EXIGL</name>
<evidence type="ECO:0000256" key="1">
    <source>
        <dbReference type="SAM" id="SignalP"/>
    </source>
</evidence>
<organism evidence="2 3">
    <name type="scientific">Exidia glandulosa HHB12029</name>
    <dbReference type="NCBI Taxonomy" id="1314781"/>
    <lineage>
        <taxon>Eukaryota</taxon>
        <taxon>Fungi</taxon>
        <taxon>Dikarya</taxon>
        <taxon>Basidiomycota</taxon>
        <taxon>Agaricomycotina</taxon>
        <taxon>Agaricomycetes</taxon>
        <taxon>Auriculariales</taxon>
        <taxon>Exidiaceae</taxon>
        <taxon>Exidia</taxon>
    </lineage>
</organism>
<keyword evidence="3" id="KW-1185">Reference proteome</keyword>
<protein>
    <recommendedName>
        <fullName evidence="4">REJ domain-containing protein</fullName>
    </recommendedName>
</protein>
<dbReference type="EMBL" id="KV426136">
    <property type="protein sequence ID" value="KZV87097.1"/>
    <property type="molecule type" value="Genomic_DNA"/>
</dbReference>
<keyword evidence="1" id="KW-0732">Signal</keyword>